<keyword evidence="2" id="KW-0472">Membrane</keyword>
<organism evidence="4 5">
    <name type="scientific">Petrimonas mucosa</name>
    <dbReference type="NCBI Taxonomy" id="1642646"/>
    <lineage>
        <taxon>Bacteria</taxon>
        <taxon>Pseudomonadati</taxon>
        <taxon>Bacteroidota</taxon>
        <taxon>Bacteroidia</taxon>
        <taxon>Bacteroidales</taxon>
        <taxon>Dysgonomonadaceae</taxon>
        <taxon>Petrimonas</taxon>
    </lineage>
</organism>
<evidence type="ECO:0000259" key="3">
    <source>
        <dbReference type="Pfam" id="PF01551"/>
    </source>
</evidence>
<evidence type="ECO:0000313" key="5">
    <source>
        <dbReference type="Proteomes" id="UP000178485"/>
    </source>
</evidence>
<keyword evidence="2" id="KW-0812">Transmembrane</keyword>
<keyword evidence="1" id="KW-0732">Signal</keyword>
<protein>
    <submittedName>
        <fullName evidence="4">Murein DD-endopeptidase MepM</fullName>
        <ecNumber evidence="4">3.4.24.-</ecNumber>
    </submittedName>
</protein>
<dbReference type="PANTHER" id="PTHR21666:SF289">
    <property type="entry name" value="L-ALA--D-GLU ENDOPEPTIDASE"/>
    <property type="match status" value="1"/>
</dbReference>
<dbReference type="STRING" id="1642646.ING2E5A_3082"/>
<name>A0A1G4GBE0_9BACT</name>
<proteinExistence type="predicted"/>
<dbReference type="GO" id="GO:0004222">
    <property type="term" value="F:metalloendopeptidase activity"/>
    <property type="evidence" value="ECO:0007669"/>
    <property type="project" value="TreeGrafter"/>
</dbReference>
<evidence type="ECO:0000313" key="4">
    <source>
        <dbReference type="EMBL" id="SCM59873.1"/>
    </source>
</evidence>
<evidence type="ECO:0000256" key="1">
    <source>
        <dbReference type="ARBA" id="ARBA00022729"/>
    </source>
</evidence>
<dbReference type="PANTHER" id="PTHR21666">
    <property type="entry name" value="PEPTIDASE-RELATED"/>
    <property type="match status" value="1"/>
</dbReference>
<accession>A0A1G4GBE0</accession>
<feature type="domain" description="M23ase beta-sheet core" evidence="3">
    <location>
        <begin position="171"/>
        <end position="265"/>
    </location>
</feature>
<evidence type="ECO:0000256" key="2">
    <source>
        <dbReference type="SAM" id="Phobius"/>
    </source>
</evidence>
<dbReference type="CDD" id="cd12797">
    <property type="entry name" value="M23_peptidase"/>
    <property type="match status" value="1"/>
</dbReference>
<dbReference type="KEGG" id="pmuc:ING2E5A_3082"/>
<dbReference type="EC" id="3.4.24.-" evidence="4"/>
<feature type="transmembrane region" description="Helical" evidence="2">
    <location>
        <begin position="33"/>
        <end position="53"/>
    </location>
</feature>
<dbReference type="Gene3D" id="2.70.70.10">
    <property type="entry name" value="Glucose Permease (Domain IIA)"/>
    <property type="match status" value="1"/>
</dbReference>
<dbReference type="InterPro" id="IPR050570">
    <property type="entry name" value="Cell_wall_metabolism_enzyme"/>
</dbReference>
<gene>
    <name evidence="4" type="primary">mepM</name>
    <name evidence="4" type="ORF">ING2E5A_3082</name>
</gene>
<reference evidence="4 5" key="1">
    <citation type="submission" date="2016-08" db="EMBL/GenBank/DDBJ databases">
        <authorList>
            <person name="Seilhamer J.J."/>
        </authorList>
    </citation>
    <scope>NUCLEOTIDE SEQUENCE [LARGE SCALE GENOMIC DNA]</scope>
    <source>
        <strain evidence="4">ING2-E5A</strain>
    </source>
</reference>
<keyword evidence="5" id="KW-1185">Reference proteome</keyword>
<dbReference type="Pfam" id="PF01551">
    <property type="entry name" value="Peptidase_M23"/>
    <property type="match status" value="1"/>
</dbReference>
<dbReference type="InterPro" id="IPR016047">
    <property type="entry name" value="M23ase_b-sheet_dom"/>
</dbReference>
<sequence>MIHKTSVLIVNSKDRESKVRQVPTHIIMNWRKYAMFSALLVIAFFLVSGFMIYQNTSRQYKERLERANFIRSQIDVNKALASFASIDSGIYRLNMFLEERGLEKLKIDNMGGVSSDFDIININEFATFYENQVEGLEEVVNMLPLGKPCEGKITSEFGYRRNPFTRVGREFHSGMDIKGKVGDSIRVTGKGKVVFAGHKGGLGGCVIVRHNENLQTLYAHLHKVLVKEGQTVENTEVVGLMGNTGRSTGPHLHYEIIFNNKRINPKEYLNVNTKEKSYD</sequence>
<dbReference type="InterPro" id="IPR011055">
    <property type="entry name" value="Dup_hybrid_motif"/>
</dbReference>
<dbReference type="EMBL" id="LT608328">
    <property type="protein sequence ID" value="SCM59873.1"/>
    <property type="molecule type" value="Genomic_DNA"/>
</dbReference>
<dbReference type="Proteomes" id="UP000178485">
    <property type="component" value="Chromosome i"/>
</dbReference>
<keyword evidence="4" id="KW-0378">Hydrolase</keyword>
<keyword evidence="2" id="KW-1133">Transmembrane helix</keyword>
<dbReference type="SUPFAM" id="SSF51261">
    <property type="entry name" value="Duplicated hybrid motif"/>
    <property type="match status" value="1"/>
</dbReference>
<dbReference type="AlphaFoldDB" id="A0A1G4GBE0"/>
<dbReference type="RefSeq" id="WP_071138085.1">
    <property type="nucleotide sequence ID" value="NZ_DUQN01000030.1"/>
</dbReference>